<dbReference type="RefSeq" id="WP_184933585.1">
    <property type="nucleotide sequence ID" value="NZ_JACHJV010000001.1"/>
</dbReference>
<evidence type="ECO:0000313" key="2">
    <source>
        <dbReference type="EMBL" id="MBB4921217.1"/>
    </source>
</evidence>
<dbReference type="SMART" id="SM00849">
    <property type="entry name" value="Lactamase_B"/>
    <property type="match status" value="1"/>
</dbReference>
<dbReference type="EMBL" id="JACHJV010000001">
    <property type="protein sequence ID" value="MBB4921217.1"/>
    <property type="molecule type" value="Genomic_DNA"/>
</dbReference>
<dbReference type="SUPFAM" id="SSF56281">
    <property type="entry name" value="Metallo-hydrolase/oxidoreductase"/>
    <property type="match status" value="1"/>
</dbReference>
<comment type="caution">
    <text evidence="2">The sequence shown here is derived from an EMBL/GenBank/DDBJ whole genome shotgun (WGS) entry which is preliminary data.</text>
</comment>
<name>A0A7W7QWV0_KITKI</name>
<sequence length="326" mass="34955">MMINQDVLPIADGVYARLTTPGAGWGLSNGGLIVSSSGPAAWVDAPYDRRLGEAFLAASTPLLAPGAGIDTVIVTHGNGDHLWGASVLPSAEIITTEETLHHIEYDPDPAELRAIVHSGASDPTTRYLLRHFGGFDWSDCVPVAPTRTFRGELDLRVGEIPVHLRAVGPAHTGGDLIVHLPEQRVVFAGDVIFASTDEQPGDHPVHWAGPISGIIQACQDILDTGALTIVPGHGPLLDRDGVRAHLTYLEYLAERAQALHGAGLTAYEAAQRLAAERRYPELGLTERLVVTLSSEYRHLDGETQAPDPLQIVTQMARLAWELEAQG</sequence>
<dbReference type="InterPro" id="IPR050855">
    <property type="entry name" value="NDM-1-like"/>
</dbReference>
<protein>
    <submittedName>
        <fullName evidence="2">Glyoxylase-like metal-dependent hydrolase (Beta-lactamase superfamily II)</fullName>
    </submittedName>
</protein>
<keyword evidence="2" id="KW-0378">Hydrolase</keyword>
<evidence type="ECO:0000259" key="1">
    <source>
        <dbReference type="SMART" id="SM00849"/>
    </source>
</evidence>
<feature type="domain" description="Metallo-beta-lactamase" evidence="1">
    <location>
        <begin position="27"/>
        <end position="233"/>
    </location>
</feature>
<dbReference type="Proteomes" id="UP000540506">
    <property type="component" value="Unassembled WGS sequence"/>
</dbReference>
<dbReference type="Gene3D" id="3.60.15.10">
    <property type="entry name" value="Ribonuclease Z/Hydroxyacylglutathione hydrolase-like"/>
    <property type="match status" value="1"/>
</dbReference>
<dbReference type="PANTHER" id="PTHR42951">
    <property type="entry name" value="METALLO-BETA-LACTAMASE DOMAIN-CONTAINING"/>
    <property type="match status" value="1"/>
</dbReference>
<keyword evidence="3" id="KW-1185">Reference proteome</keyword>
<dbReference type="InterPro" id="IPR036866">
    <property type="entry name" value="RibonucZ/Hydroxyglut_hydro"/>
</dbReference>
<gene>
    <name evidence="2" type="ORF">FHR34_000210</name>
</gene>
<dbReference type="AlphaFoldDB" id="A0A7W7QWV0"/>
<dbReference type="CDD" id="cd16282">
    <property type="entry name" value="metallo-hydrolase-like_MBL-fold"/>
    <property type="match status" value="1"/>
</dbReference>
<evidence type="ECO:0000313" key="3">
    <source>
        <dbReference type="Proteomes" id="UP000540506"/>
    </source>
</evidence>
<dbReference type="Pfam" id="PF00753">
    <property type="entry name" value="Lactamase_B"/>
    <property type="match status" value="1"/>
</dbReference>
<organism evidence="2 3">
    <name type="scientific">Kitasatospora kifunensis</name>
    <name type="common">Streptomyces kifunensis</name>
    <dbReference type="NCBI Taxonomy" id="58351"/>
    <lineage>
        <taxon>Bacteria</taxon>
        <taxon>Bacillati</taxon>
        <taxon>Actinomycetota</taxon>
        <taxon>Actinomycetes</taxon>
        <taxon>Kitasatosporales</taxon>
        <taxon>Streptomycetaceae</taxon>
        <taxon>Kitasatospora</taxon>
    </lineage>
</organism>
<dbReference type="GO" id="GO:0016787">
    <property type="term" value="F:hydrolase activity"/>
    <property type="evidence" value="ECO:0007669"/>
    <property type="project" value="UniProtKB-KW"/>
</dbReference>
<proteinExistence type="predicted"/>
<dbReference type="PANTHER" id="PTHR42951:SF4">
    <property type="entry name" value="ACYL-COENZYME A THIOESTERASE MBLAC2"/>
    <property type="match status" value="1"/>
</dbReference>
<reference evidence="2 3" key="1">
    <citation type="submission" date="2020-08" db="EMBL/GenBank/DDBJ databases">
        <title>Sequencing the genomes of 1000 actinobacteria strains.</title>
        <authorList>
            <person name="Klenk H.-P."/>
        </authorList>
    </citation>
    <scope>NUCLEOTIDE SEQUENCE [LARGE SCALE GENOMIC DNA]</scope>
    <source>
        <strain evidence="2 3">DSM 41654</strain>
    </source>
</reference>
<dbReference type="InterPro" id="IPR001279">
    <property type="entry name" value="Metallo-B-lactamas"/>
</dbReference>
<accession>A0A7W7QWV0</accession>